<dbReference type="RefSeq" id="WP_200808023.1">
    <property type="nucleotide sequence ID" value="NZ_FYEK01000003.1"/>
</dbReference>
<sequence length="188" mass="19547">MGRIRWLGILMLLGLLGMAPVPSSRAMASGGREAFPGNFVAVLSGSEEVPPVPTRARGVALFEVAPDGSAIHYKLIVANIHNVFMAHIHLGARGVNGPVVVFLFGPVPPGGGRFDGVLAEGTITAAHLTGPLAGKSLHDLLEAMASGNAYVNVHTNDGKDPPNTGPCDMLSGEIRGQIDHRAFPAFKS</sequence>
<feature type="domain" description="CHRD" evidence="1">
    <location>
        <begin position="35"/>
        <end position="183"/>
    </location>
</feature>
<dbReference type="AlphaFoldDB" id="A0A212PYT1"/>
<proteinExistence type="predicted"/>
<evidence type="ECO:0000313" key="3">
    <source>
        <dbReference type="Proteomes" id="UP000197025"/>
    </source>
</evidence>
<dbReference type="Pfam" id="PF07452">
    <property type="entry name" value="CHRD"/>
    <property type="match status" value="1"/>
</dbReference>
<accession>A0A212PYT1</accession>
<evidence type="ECO:0000313" key="2">
    <source>
        <dbReference type="EMBL" id="SNB52118.1"/>
    </source>
</evidence>
<name>A0A212PYT1_9CHLR</name>
<dbReference type="Proteomes" id="UP000197025">
    <property type="component" value="Unassembled WGS sequence"/>
</dbReference>
<evidence type="ECO:0000259" key="1">
    <source>
        <dbReference type="PROSITE" id="PS50933"/>
    </source>
</evidence>
<organism evidence="2 3">
    <name type="scientific">Thermoflexus hugenholtzii JAD2</name>
    <dbReference type="NCBI Taxonomy" id="877466"/>
    <lineage>
        <taxon>Bacteria</taxon>
        <taxon>Bacillati</taxon>
        <taxon>Chloroflexota</taxon>
        <taxon>Thermoflexia</taxon>
        <taxon>Thermoflexales</taxon>
        <taxon>Thermoflexaceae</taxon>
        <taxon>Thermoflexus</taxon>
    </lineage>
</organism>
<dbReference type="InParanoid" id="A0A212PYT1"/>
<gene>
    <name evidence="2" type="ORF">SAMN02746019_00022530</name>
</gene>
<dbReference type="PROSITE" id="PS50933">
    <property type="entry name" value="CHRD"/>
    <property type="match status" value="1"/>
</dbReference>
<keyword evidence="3" id="KW-1185">Reference proteome</keyword>
<dbReference type="SMART" id="SM00754">
    <property type="entry name" value="CHRD"/>
    <property type="match status" value="1"/>
</dbReference>
<reference evidence="3" key="1">
    <citation type="submission" date="2017-06" db="EMBL/GenBank/DDBJ databases">
        <authorList>
            <person name="Varghese N."/>
            <person name="Submissions S."/>
        </authorList>
    </citation>
    <scope>NUCLEOTIDE SEQUENCE [LARGE SCALE GENOMIC DNA]</scope>
    <source>
        <strain evidence="3">JAD2</strain>
    </source>
</reference>
<protein>
    <submittedName>
        <fullName evidence="2">CHRD domain-containing protein</fullName>
    </submittedName>
</protein>
<dbReference type="InterPro" id="IPR010895">
    <property type="entry name" value="CHRD"/>
</dbReference>
<dbReference type="EMBL" id="FYEK01000003">
    <property type="protein sequence ID" value="SNB52118.1"/>
    <property type="molecule type" value="Genomic_DNA"/>
</dbReference>